<proteinExistence type="predicted"/>
<protein>
    <recommendedName>
        <fullName evidence="3">Endonuclease/exonuclease/phosphatase domain-containing protein</fullName>
    </recommendedName>
</protein>
<accession>A0A7J8PDT2</accession>
<evidence type="ECO:0000313" key="1">
    <source>
        <dbReference type="EMBL" id="MBA0587437.1"/>
    </source>
</evidence>
<dbReference type="SUPFAM" id="SSF56219">
    <property type="entry name" value="DNase I-like"/>
    <property type="match status" value="1"/>
</dbReference>
<gene>
    <name evidence="1" type="ORF">Gorai_000568</name>
</gene>
<evidence type="ECO:0000313" key="2">
    <source>
        <dbReference type="Proteomes" id="UP000593578"/>
    </source>
</evidence>
<sequence>MEVGILLNEGVLDPLKHSAVKFRKENLQPKITFEIDGGNSEGGGFGILGVKGRRASEKIGVGRGGKKLNNSLRGCGSHFKMFGNLIVPLSDSINSTVDLIASHLEIETGFQRSHRVEDIGYFRGIWIGWKDLIRVEVEKLHDLRFRGPFTWHRGGVFERSDHAPSNDAWMRDFPNSLATHILQIKSDHRPLLLSVSPKLDLLRGKPFHFLA</sequence>
<dbReference type="PANTHER" id="PTHR33710">
    <property type="entry name" value="BNAC02G09200D PROTEIN"/>
    <property type="match status" value="1"/>
</dbReference>
<evidence type="ECO:0008006" key="3">
    <source>
        <dbReference type="Google" id="ProtNLM"/>
    </source>
</evidence>
<organism evidence="1 2">
    <name type="scientific">Gossypium raimondii</name>
    <name type="common">Peruvian cotton</name>
    <name type="synonym">Gossypium klotzschianum subsp. raimondii</name>
    <dbReference type="NCBI Taxonomy" id="29730"/>
    <lineage>
        <taxon>Eukaryota</taxon>
        <taxon>Viridiplantae</taxon>
        <taxon>Streptophyta</taxon>
        <taxon>Embryophyta</taxon>
        <taxon>Tracheophyta</taxon>
        <taxon>Spermatophyta</taxon>
        <taxon>Magnoliopsida</taxon>
        <taxon>eudicotyledons</taxon>
        <taxon>Gunneridae</taxon>
        <taxon>Pentapetalae</taxon>
        <taxon>rosids</taxon>
        <taxon>malvids</taxon>
        <taxon>Malvales</taxon>
        <taxon>Malvaceae</taxon>
        <taxon>Malvoideae</taxon>
        <taxon>Gossypium</taxon>
    </lineage>
</organism>
<comment type="caution">
    <text evidence="1">The sequence shown here is derived from an EMBL/GenBank/DDBJ whole genome shotgun (WGS) entry which is preliminary data.</text>
</comment>
<dbReference type="EMBL" id="JABEZZ010000006">
    <property type="protein sequence ID" value="MBA0587437.1"/>
    <property type="molecule type" value="Genomic_DNA"/>
</dbReference>
<dbReference type="PANTHER" id="PTHR33710:SF77">
    <property type="entry name" value="DNASE I-LIKE SUPERFAMILY PROTEIN"/>
    <property type="match status" value="1"/>
</dbReference>
<name>A0A7J8PDT2_GOSRA</name>
<reference evidence="1 2" key="1">
    <citation type="journal article" date="2019" name="Genome Biol. Evol.">
        <title>Insights into the evolution of the New World diploid cottons (Gossypium, subgenus Houzingenia) based on genome sequencing.</title>
        <authorList>
            <person name="Grover C.E."/>
            <person name="Arick M.A. 2nd"/>
            <person name="Thrash A."/>
            <person name="Conover J.L."/>
            <person name="Sanders W.S."/>
            <person name="Peterson D.G."/>
            <person name="Frelichowski J.E."/>
            <person name="Scheffler J.A."/>
            <person name="Scheffler B.E."/>
            <person name="Wendel J.F."/>
        </authorList>
    </citation>
    <scope>NUCLEOTIDE SEQUENCE [LARGE SCALE GENOMIC DNA]</scope>
    <source>
        <strain evidence="1">8</strain>
        <tissue evidence="1">Leaf</tissue>
    </source>
</reference>
<dbReference type="AlphaFoldDB" id="A0A7J8PDT2"/>
<dbReference type="InterPro" id="IPR036691">
    <property type="entry name" value="Endo/exonu/phosph_ase_sf"/>
</dbReference>
<dbReference type="Proteomes" id="UP000593578">
    <property type="component" value="Unassembled WGS sequence"/>
</dbReference>